<dbReference type="PANTHER" id="PTHR46986:SF1">
    <property type="entry name" value="ENDORIBONUCLEASE YBEY, CHLOROPLASTIC"/>
    <property type="match status" value="1"/>
</dbReference>
<proteinExistence type="inferred from homology"/>
<keyword evidence="11" id="KW-1185">Reference proteome</keyword>
<feature type="binding site" evidence="9">
    <location>
        <position position="142"/>
    </location>
    <ligand>
        <name>Zn(2+)</name>
        <dbReference type="ChEBI" id="CHEBI:29105"/>
        <note>catalytic</note>
    </ligand>
</feature>
<comment type="caution">
    <text evidence="10">The sequence shown here is derived from an EMBL/GenBank/DDBJ whole genome shotgun (WGS) entry which is preliminary data.</text>
</comment>
<dbReference type="PANTHER" id="PTHR46986">
    <property type="entry name" value="ENDORIBONUCLEASE YBEY, CHLOROPLASTIC"/>
    <property type="match status" value="1"/>
</dbReference>
<gene>
    <name evidence="9" type="primary">ybeY</name>
    <name evidence="10" type="ORF">J2Z42_001721</name>
</gene>
<dbReference type="InterPro" id="IPR002036">
    <property type="entry name" value="YbeY"/>
</dbReference>
<evidence type="ECO:0000256" key="5">
    <source>
        <dbReference type="ARBA" id="ARBA00022723"/>
    </source>
</evidence>
<dbReference type="SUPFAM" id="SSF55486">
    <property type="entry name" value="Metalloproteases ('zincins'), catalytic domain"/>
    <property type="match status" value="1"/>
</dbReference>
<evidence type="ECO:0000313" key="11">
    <source>
        <dbReference type="Proteomes" id="UP001519307"/>
    </source>
</evidence>
<dbReference type="InterPro" id="IPR023091">
    <property type="entry name" value="MetalPrtase_cat_dom_sf_prd"/>
</dbReference>
<keyword evidence="4 9" id="KW-0540">Nuclease</keyword>
<evidence type="ECO:0000256" key="8">
    <source>
        <dbReference type="ARBA" id="ARBA00022833"/>
    </source>
</evidence>
<accession>A0ABS4KSP4</accession>
<keyword evidence="6 9" id="KW-0255">Endonuclease</keyword>
<comment type="subcellular location">
    <subcellularLocation>
        <location evidence="9">Cytoplasm</location>
    </subcellularLocation>
</comment>
<dbReference type="RefSeq" id="WP_209702195.1">
    <property type="nucleotide sequence ID" value="NZ_JAGGLM010000009.1"/>
</dbReference>
<evidence type="ECO:0000256" key="4">
    <source>
        <dbReference type="ARBA" id="ARBA00022722"/>
    </source>
</evidence>
<dbReference type="Gene3D" id="3.40.390.30">
    <property type="entry name" value="Metalloproteases ('zincins'), catalytic domain"/>
    <property type="match status" value="1"/>
</dbReference>
<keyword evidence="7 9" id="KW-0378">Hydrolase</keyword>
<reference evidence="10 11" key="1">
    <citation type="submission" date="2021-03" db="EMBL/GenBank/DDBJ databases">
        <title>Genomic Encyclopedia of Type Strains, Phase IV (KMG-IV): sequencing the most valuable type-strain genomes for metagenomic binning, comparative biology and taxonomic classification.</title>
        <authorList>
            <person name="Goeker M."/>
        </authorList>
    </citation>
    <scope>NUCLEOTIDE SEQUENCE [LARGE SCALE GENOMIC DNA]</scope>
    <source>
        <strain evidence="10 11">DSM 28783</strain>
    </source>
</reference>
<keyword evidence="3 9" id="KW-0698">rRNA processing</keyword>
<evidence type="ECO:0000256" key="6">
    <source>
        <dbReference type="ARBA" id="ARBA00022759"/>
    </source>
</evidence>
<dbReference type="Pfam" id="PF02130">
    <property type="entry name" value="YbeY"/>
    <property type="match status" value="1"/>
</dbReference>
<evidence type="ECO:0000313" key="10">
    <source>
        <dbReference type="EMBL" id="MBP2033042.1"/>
    </source>
</evidence>
<evidence type="ECO:0000256" key="1">
    <source>
        <dbReference type="ARBA" id="ARBA00010875"/>
    </source>
</evidence>
<evidence type="ECO:0000256" key="2">
    <source>
        <dbReference type="ARBA" id="ARBA00022517"/>
    </source>
</evidence>
<evidence type="ECO:0000256" key="9">
    <source>
        <dbReference type="HAMAP-Rule" id="MF_00009"/>
    </source>
</evidence>
<keyword evidence="2 9" id="KW-0690">Ribosome biogenesis</keyword>
<keyword evidence="8 9" id="KW-0862">Zinc</keyword>
<feature type="binding site" evidence="9">
    <location>
        <position position="136"/>
    </location>
    <ligand>
        <name>Zn(2+)</name>
        <dbReference type="ChEBI" id="CHEBI:29105"/>
        <note>catalytic</note>
    </ligand>
</feature>
<dbReference type="HAMAP" id="MF_00009">
    <property type="entry name" value="Endoribonucl_YbeY"/>
    <property type="match status" value="1"/>
</dbReference>
<dbReference type="EMBL" id="JAGGLM010000009">
    <property type="protein sequence ID" value="MBP2033042.1"/>
    <property type="molecule type" value="Genomic_DNA"/>
</dbReference>
<name>A0ABS4KSP4_9CLOT</name>
<protein>
    <recommendedName>
        <fullName evidence="9">Endoribonuclease YbeY</fullName>
        <ecNumber evidence="9">3.1.-.-</ecNumber>
    </recommendedName>
</protein>
<comment type="function">
    <text evidence="9">Single strand-specific metallo-endoribonuclease involved in late-stage 70S ribosome quality control and in maturation of the 3' terminus of the 16S rRNA.</text>
</comment>
<dbReference type="Proteomes" id="UP001519307">
    <property type="component" value="Unassembled WGS sequence"/>
</dbReference>
<comment type="similarity">
    <text evidence="1 9">Belongs to the endoribonuclease YbeY family.</text>
</comment>
<keyword evidence="5 9" id="KW-0479">Metal-binding</keyword>
<comment type="cofactor">
    <cofactor evidence="9">
        <name>Zn(2+)</name>
        <dbReference type="ChEBI" id="CHEBI:29105"/>
    </cofactor>
    <text evidence="9">Binds 1 zinc ion.</text>
</comment>
<organism evidence="10 11">
    <name type="scientific">Clostridium algifaecis</name>
    <dbReference type="NCBI Taxonomy" id="1472040"/>
    <lineage>
        <taxon>Bacteria</taxon>
        <taxon>Bacillati</taxon>
        <taxon>Bacillota</taxon>
        <taxon>Clostridia</taxon>
        <taxon>Eubacteriales</taxon>
        <taxon>Clostridiaceae</taxon>
        <taxon>Clostridium</taxon>
    </lineage>
</organism>
<feature type="binding site" evidence="9">
    <location>
        <position position="132"/>
    </location>
    <ligand>
        <name>Zn(2+)</name>
        <dbReference type="ChEBI" id="CHEBI:29105"/>
        <note>catalytic</note>
    </ligand>
</feature>
<dbReference type="NCBIfam" id="TIGR00043">
    <property type="entry name" value="rRNA maturation RNase YbeY"/>
    <property type="match status" value="1"/>
</dbReference>
<dbReference type="PROSITE" id="PS01306">
    <property type="entry name" value="UPF0054"/>
    <property type="match status" value="1"/>
</dbReference>
<evidence type="ECO:0000256" key="3">
    <source>
        <dbReference type="ARBA" id="ARBA00022552"/>
    </source>
</evidence>
<dbReference type="InterPro" id="IPR020549">
    <property type="entry name" value="YbeY_CS"/>
</dbReference>
<dbReference type="EC" id="3.1.-.-" evidence="9"/>
<keyword evidence="9" id="KW-0963">Cytoplasm</keyword>
<evidence type="ECO:0000256" key="7">
    <source>
        <dbReference type="ARBA" id="ARBA00022801"/>
    </source>
</evidence>
<sequence>MIFIDNRQDKIQVTDNLENTIKDVIQHALDVEDVKIPCEVSVIFIDNDSIRTINKENRNIDKVTDVLSFPMLEYPEGKVFKQCYLEYEFDESDMDNGNLVLGDIALSLEKAEEQSTEFGHSFLREACYLTVHSVLHLLGYDHMKEDEKKLMREREEEILKKFEF</sequence>